<keyword evidence="2" id="KW-1185">Reference proteome</keyword>
<proteinExistence type="predicted"/>
<accession>A0A9N8YNC0</accession>
<dbReference type="AlphaFoldDB" id="A0A9N8YNC0"/>
<reference evidence="1" key="1">
    <citation type="submission" date="2021-06" db="EMBL/GenBank/DDBJ databases">
        <authorList>
            <person name="Kallberg Y."/>
            <person name="Tangrot J."/>
            <person name="Rosling A."/>
        </authorList>
    </citation>
    <scope>NUCLEOTIDE SEQUENCE</scope>
    <source>
        <strain evidence="1">FL130A</strain>
    </source>
</reference>
<organism evidence="1 2">
    <name type="scientific">Ambispora leptoticha</name>
    <dbReference type="NCBI Taxonomy" id="144679"/>
    <lineage>
        <taxon>Eukaryota</taxon>
        <taxon>Fungi</taxon>
        <taxon>Fungi incertae sedis</taxon>
        <taxon>Mucoromycota</taxon>
        <taxon>Glomeromycotina</taxon>
        <taxon>Glomeromycetes</taxon>
        <taxon>Archaeosporales</taxon>
        <taxon>Ambisporaceae</taxon>
        <taxon>Ambispora</taxon>
    </lineage>
</organism>
<name>A0A9N8YNC0_9GLOM</name>
<gene>
    <name evidence="1" type="ORF">ALEPTO_LOCUS310</name>
</gene>
<dbReference type="EMBL" id="CAJVPS010000017">
    <property type="protein sequence ID" value="CAG8441059.1"/>
    <property type="molecule type" value="Genomic_DNA"/>
</dbReference>
<protein>
    <submittedName>
        <fullName evidence="1">12655_t:CDS:1</fullName>
    </submittedName>
</protein>
<dbReference type="Proteomes" id="UP000789508">
    <property type="component" value="Unassembled WGS sequence"/>
</dbReference>
<evidence type="ECO:0000313" key="1">
    <source>
        <dbReference type="EMBL" id="CAG8441059.1"/>
    </source>
</evidence>
<evidence type="ECO:0000313" key="2">
    <source>
        <dbReference type="Proteomes" id="UP000789508"/>
    </source>
</evidence>
<sequence length="167" mass="19196">MNKTKNDKKNCRPVLVLFKNLYKLKLQRHNLVVNNLHIEAKKLWEASPNNFKQDFTRKAKYYHDSSQKNREVLESFNRNSLIKARIKWLSINAEIFGESSVGDNIVVEETQAPAASEPQVEEAEEERPIRPILIDQRYLDGGGPFNFPQNGNNGNENFDLLGGNNLI</sequence>
<comment type="caution">
    <text evidence="1">The sequence shown here is derived from an EMBL/GenBank/DDBJ whole genome shotgun (WGS) entry which is preliminary data.</text>
</comment>